<dbReference type="RefSeq" id="WP_094921047.1">
    <property type="nucleotide sequence ID" value="NZ_NPIA01000001.1"/>
</dbReference>
<dbReference type="InterPro" id="IPR000073">
    <property type="entry name" value="AB_hydrolase_1"/>
</dbReference>
<feature type="domain" description="AB hydrolase-1" evidence="2">
    <location>
        <begin position="50"/>
        <end position="265"/>
    </location>
</feature>
<gene>
    <name evidence="3" type="ORF">CIB95_01830</name>
</gene>
<sequence length="280" mass="32318">MGKWIKKNVKTSRGNFEIFIKGEGEPVCVTHLYSSFNESGDYFADTFTESNKVILVNLREAGNSEKEHEPYQLSMLEALFDLEAIRETLGYKMWSFAGHSTGGMLGVLYGIYFSNSLHKLIIVGAAARDYTESENCIYNEKHESFAYMQQLLEGLKSKDISETERINLTENRTKLSLKKPKKFNDYFSKAINKKMCAERLNFFNRELVIFDVTKKLQHIICPTLIICGRFDVQCPVEYSIEMNKSIPKSSLVVLEYSNHYPFLEEEKHFKNSVESFLLNP</sequence>
<dbReference type="EMBL" id="NPIA01000001">
    <property type="protein sequence ID" value="OZM58334.1"/>
    <property type="molecule type" value="Genomic_DNA"/>
</dbReference>
<comment type="caution">
    <text evidence="3">The sequence shown here is derived from an EMBL/GenBank/DDBJ whole genome shotgun (WGS) entry which is preliminary data.</text>
</comment>
<dbReference type="PANTHER" id="PTHR43798:SF31">
    <property type="entry name" value="AB HYDROLASE SUPERFAMILY PROTEIN YCLE"/>
    <property type="match status" value="1"/>
</dbReference>
<dbReference type="PANTHER" id="PTHR43798">
    <property type="entry name" value="MONOACYLGLYCEROL LIPASE"/>
    <property type="match status" value="1"/>
</dbReference>
<evidence type="ECO:0000313" key="4">
    <source>
        <dbReference type="Proteomes" id="UP000217083"/>
    </source>
</evidence>
<name>A0A263BXA0_9BACI</name>
<reference evidence="3 4" key="2">
    <citation type="submission" date="2017-09" db="EMBL/GenBank/DDBJ databases">
        <title>Bacillus patelloidae sp. nov., isolated from the intestinal tract of a marine limpet.</title>
        <authorList>
            <person name="Liu R."/>
            <person name="Dong C."/>
            <person name="Shao Z."/>
        </authorList>
    </citation>
    <scope>NUCLEOTIDE SEQUENCE [LARGE SCALE GENOMIC DNA]</scope>
    <source>
        <strain evidence="3 4">SA5d-4</strain>
    </source>
</reference>
<evidence type="ECO:0000259" key="2">
    <source>
        <dbReference type="Pfam" id="PF00561"/>
    </source>
</evidence>
<dbReference type="GO" id="GO:0016020">
    <property type="term" value="C:membrane"/>
    <property type="evidence" value="ECO:0007669"/>
    <property type="project" value="TreeGrafter"/>
</dbReference>
<evidence type="ECO:0000313" key="3">
    <source>
        <dbReference type="EMBL" id="OZM58334.1"/>
    </source>
</evidence>
<organism evidence="3 4">
    <name type="scientific">Lottiidibacillus patelloidae</name>
    <dbReference type="NCBI Taxonomy" id="2670334"/>
    <lineage>
        <taxon>Bacteria</taxon>
        <taxon>Bacillati</taxon>
        <taxon>Bacillota</taxon>
        <taxon>Bacilli</taxon>
        <taxon>Bacillales</taxon>
        <taxon>Bacillaceae</taxon>
        <taxon>Lottiidibacillus</taxon>
    </lineage>
</organism>
<accession>A0A263BXA0</accession>
<dbReference type="AlphaFoldDB" id="A0A263BXA0"/>
<keyword evidence="1" id="KW-0378">Hydrolase</keyword>
<dbReference type="InterPro" id="IPR029058">
    <property type="entry name" value="AB_hydrolase_fold"/>
</dbReference>
<protein>
    <submittedName>
        <fullName evidence="3">Proline iminopeptidase</fullName>
    </submittedName>
</protein>
<evidence type="ECO:0000256" key="1">
    <source>
        <dbReference type="ARBA" id="ARBA00022801"/>
    </source>
</evidence>
<dbReference type="Proteomes" id="UP000217083">
    <property type="component" value="Unassembled WGS sequence"/>
</dbReference>
<dbReference type="InterPro" id="IPR050266">
    <property type="entry name" value="AB_hydrolase_sf"/>
</dbReference>
<reference evidence="4" key="1">
    <citation type="submission" date="2017-08" db="EMBL/GenBank/DDBJ databases">
        <authorList>
            <person name="Huang Z."/>
        </authorList>
    </citation>
    <scope>NUCLEOTIDE SEQUENCE [LARGE SCALE GENOMIC DNA]</scope>
    <source>
        <strain evidence="4">SA5d-4</strain>
    </source>
</reference>
<proteinExistence type="predicted"/>
<dbReference type="GO" id="GO:0016787">
    <property type="term" value="F:hydrolase activity"/>
    <property type="evidence" value="ECO:0007669"/>
    <property type="project" value="UniProtKB-KW"/>
</dbReference>
<keyword evidence="4" id="KW-1185">Reference proteome</keyword>
<dbReference type="Pfam" id="PF00561">
    <property type="entry name" value="Abhydrolase_1"/>
    <property type="match status" value="1"/>
</dbReference>
<dbReference type="Gene3D" id="3.40.50.1820">
    <property type="entry name" value="alpha/beta hydrolase"/>
    <property type="match status" value="1"/>
</dbReference>
<dbReference type="SUPFAM" id="SSF53474">
    <property type="entry name" value="alpha/beta-Hydrolases"/>
    <property type="match status" value="1"/>
</dbReference>